<sequence length="176" mass="19639">MRFGEMIPGKAYRVVDENVMRLNAFFIFMIAAASFVIGFGLRKFELLPFFVGVVWLNFIIGLFVNMNHAPTIFISRLILGKKIKTPIGAIQKKFAWGLGLVLSSVILILSLFLVTNPGLFNLVCMLCLICLGITFSEAALKVCVGCELYRYAQEFNLISKPKPEEKPNCMGDSCNV</sequence>
<evidence type="ECO:0000313" key="4">
    <source>
        <dbReference type="Proteomes" id="UP000683507"/>
    </source>
</evidence>
<dbReference type="AlphaFoldDB" id="A0A916NB01"/>
<gene>
    <name evidence="3" type="ORF">CRYO30217_01186</name>
</gene>
<dbReference type="KEGG" id="ptan:CRYO30217_01186"/>
<evidence type="ECO:0000313" key="3">
    <source>
        <dbReference type="EMBL" id="CAG5080110.1"/>
    </source>
</evidence>
<name>A0A916NB01_9FLAO</name>
<keyword evidence="4" id="KW-1185">Reference proteome</keyword>
<evidence type="ECO:0000259" key="2">
    <source>
        <dbReference type="Pfam" id="PF14340"/>
    </source>
</evidence>
<organism evidence="3 4">
    <name type="scientific">Parvicella tangerina</name>
    <dbReference type="NCBI Taxonomy" id="2829795"/>
    <lineage>
        <taxon>Bacteria</taxon>
        <taxon>Pseudomonadati</taxon>
        <taxon>Bacteroidota</taxon>
        <taxon>Flavobacteriia</taxon>
        <taxon>Flavobacteriales</taxon>
        <taxon>Parvicellaceae</taxon>
        <taxon>Parvicella</taxon>
    </lineage>
</organism>
<evidence type="ECO:0000256" key="1">
    <source>
        <dbReference type="SAM" id="Phobius"/>
    </source>
</evidence>
<accession>A0A916NB01</accession>
<feature type="transmembrane region" description="Helical" evidence="1">
    <location>
        <begin position="21"/>
        <end position="41"/>
    </location>
</feature>
<feature type="transmembrane region" description="Helical" evidence="1">
    <location>
        <begin position="119"/>
        <end position="140"/>
    </location>
</feature>
<feature type="domain" description="DUF4395" evidence="2">
    <location>
        <begin position="15"/>
        <end position="152"/>
    </location>
</feature>
<reference evidence="3" key="1">
    <citation type="submission" date="2021-04" db="EMBL/GenBank/DDBJ databases">
        <authorList>
            <person name="Rodrigo-Torres L."/>
            <person name="Arahal R. D."/>
            <person name="Lucena T."/>
        </authorList>
    </citation>
    <scope>NUCLEOTIDE SEQUENCE</scope>
    <source>
        <strain evidence="3">AS29M-1</strain>
    </source>
</reference>
<feature type="transmembrane region" description="Helical" evidence="1">
    <location>
        <begin position="94"/>
        <end position="113"/>
    </location>
</feature>
<feature type="transmembrane region" description="Helical" evidence="1">
    <location>
        <begin position="47"/>
        <end position="73"/>
    </location>
</feature>
<keyword evidence="1" id="KW-0472">Membrane</keyword>
<dbReference type="Pfam" id="PF14340">
    <property type="entry name" value="DUF4395"/>
    <property type="match status" value="1"/>
</dbReference>
<dbReference type="RefSeq" id="WP_258541399.1">
    <property type="nucleotide sequence ID" value="NZ_OU015584.1"/>
</dbReference>
<dbReference type="InterPro" id="IPR025508">
    <property type="entry name" value="DUF4395"/>
</dbReference>
<protein>
    <recommendedName>
        <fullName evidence="2">DUF4395 domain-containing protein</fullName>
    </recommendedName>
</protein>
<dbReference type="Proteomes" id="UP000683507">
    <property type="component" value="Chromosome"/>
</dbReference>
<dbReference type="EMBL" id="OU015584">
    <property type="protein sequence ID" value="CAG5080110.1"/>
    <property type="molecule type" value="Genomic_DNA"/>
</dbReference>
<keyword evidence="1" id="KW-1133">Transmembrane helix</keyword>
<proteinExistence type="predicted"/>
<keyword evidence="1" id="KW-0812">Transmembrane</keyword>